<dbReference type="Proteomes" id="UP000438429">
    <property type="component" value="Unassembled WGS sequence"/>
</dbReference>
<gene>
    <name evidence="2" type="ORF">F2P81_014231</name>
</gene>
<evidence type="ECO:0000313" key="3">
    <source>
        <dbReference type="Proteomes" id="UP000438429"/>
    </source>
</evidence>
<organism evidence="2 3">
    <name type="scientific">Scophthalmus maximus</name>
    <name type="common">Turbot</name>
    <name type="synonym">Psetta maxima</name>
    <dbReference type="NCBI Taxonomy" id="52904"/>
    <lineage>
        <taxon>Eukaryota</taxon>
        <taxon>Metazoa</taxon>
        <taxon>Chordata</taxon>
        <taxon>Craniata</taxon>
        <taxon>Vertebrata</taxon>
        <taxon>Euteleostomi</taxon>
        <taxon>Actinopterygii</taxon>
        <taxon>Neopterygii</taxon>
        <taxon>Teleostei</taxon>
        <taxon>Neoteleostei</taxon>
        <taxon>Acanthomorphata</taxon>
        <taxon>Carangaria</taxon>
        <taxon>Pleuronectiformes</taxon>
        <taxon>Pleuronectoidei</taxon>
        <taxon>Scophthalmidae</taxon>
        <taxon>Scophthalmus</taxon>
    </lineage>
</organism>
<feature type="compositionally biased region" description="Basic and acidic residues" evidence="1">
    <location>
        <begin position="1"/>
        <end position="24"/>
    </location>
</feature>
<comment type="caution">
    <text evidence="2">The sequence shown here is derived from an EMBL/GenBank/DDBJ whole genome shotgun (WGS) entry which is preliminary data.</text>
</comment>
<protein>
    <submittedName>
        <fullName evidence="2">Uncharacterized protein</fullName>
    </submittedName>
</protein>
<name>A0A6A4SNN6_SCOMX</name>
<accession>A0A6A4SNN6</accession>
<feature type="region of interest" description="Disordered" evidence="1">
    <location>
        <begin position="1"/>
        <end position="33"/>
    </location>
</feature>
<evidence type="ECO:0000256" key="1">
    <source>
        <dbReference type="SAM" id="MobiDB-lite"/>
    </source>
</evidence>
<evidence type="ECO:0000313" key="2">
    <source>
        <dbReference type="EMBL" id="KAF0034165.1"/>
    </source>
</evidence>
<sequence>MRNKDSREEWDERREDEYLEEGQKVKSQSSQHYSSVVNSSANVFETSAAASPNYKRLSRNARFNSGGVLQTD</sequence>
<dbReference type="EMBL" id="VEVO01000012">
    <property type="protein sequence ID" value="KAF0034165.1"/>
    <property type="molecule type" value="Genomic_DNA"/>
</dbReference>
<dbReference type="AlphaFoldDB" id="A0A6A4SNN6"/>
<feature type="region of interest" description="Disordered" evidence="1">
    <location>
        <begin position="49"/>
        <end position="72"/>
    </location>
</feature>
<feature type="compositionally biased region" description="Polar residues" evidence="1">
    <location>
        <begin position="61"/>
        <end position="72"/>
    </location>
</feature>
<reference evidence="2 3" key="1">
    <citation type="submission" date="2019-06" db="EMBL/GenBank/DDBJ databases">
        <title>Draft genomes of female and male turbot (Scophthalmus maximus).</title>
        <authorList>
            <person name="Xu H."/>
            <person name="Xu X.-W."/>
            <person name="Shao C."/>
            <person name="Chen S."/>
        </authorList>
    </citation>
    <scope>NUCLEOTIDE SEQUENCE [LARGE SCALE GENOMIC DNA]</scope>
    <source>
        <strain evidence="2">Ysfricsl-2016a</strain>
        <tissue evidence="2">Blood</tissue>
    </source>
</reference>
<proteinExistence type="predicted"/>